<dbReference type="InterPro" id="IPR051829">
    <property type="entry name" value="Multiheme_Cytochr_ET"/>
</dbReference>
<dbReference type="InterPro" id="IPR010177">
    <property type="entry name" value="Paired_CXXCH_1"/>
</dbReference>
<evidence type="ECO:0000256" key="2">
    <source>
        <dbReference type="SAM" id="SignalP"/>
    </source>
</evidence>
<comment type="caution">
    <text evidence="4">The sequence shown here is derived from an EMBL/GenBank/DDBJ whole genome shotgun (WGS) entry which is preliminary data.</text>
</comment>
<feature type="chain" id="PRO_5045854065" description="Doubled CXXCH motif domain-containing protein" evidence="2">
    <location>
        <begin position="24"/>
        <end position="302"/>
    </location>
</feature>
<evidence type="ECO:0000313" key="5">
    <source>
        <dbReference type="Proteomes" id="UP000652074"/>
    </source>
</evidence>
<protein>
    <recommendedName>
        <fullName evidence="3">Doubled CXXCH motif domain-containing protein</fullName>
    </recommendedName>
</protein>
<dbReference type="Gene3D" id="1.10.468.10">
    <property type="entry name" value="Photosynthetic Reaction Center, subunit C, domain 2"/>
    <property type="match status" value="1"/>
</dbReference>
<sequence length="302" mass="32257">MKCKISAAFILGLATLATGSALAGLDRPTKFSNQGTIGNTRHNLTQRPTDGSALNAGMMDAYRNDYQQVCVYCHTPHAANTNISAPLWNRTVRTTTYTLYNQQTLSQDATQPGPNSLTCLSCHDGQTAVDSIVNMPGSGGYNGALALDPSAATAETLLDTWRRNGGDPDAVTHQGLNSDPNSETSCLSCHSPGKTAAATNFQVFAIGTDLTNDHPVGVKLPAGSDWNVPTGTYQNIRFFDKDGDNRPDKDELRFYDSGNGYEVECASCHDPHGVPGTTSTFLPTFLRVTADGSQICMTCHVK</sequence>
<dbReference type="Gene3D" id="1.10.1130.10">
    <property type="entry name" value="Flavocytochrome C3, Chain A"/>
    <property type="match status" value="1"/>
</dbReference>
<gene>
    <name evidence="4" type="ORF">GPA26_18655</name>
</gene>
<organism evidence="4 5">
    <name type="scientific">Aromatoleum petrolei</name>
    <dbReference type="NCBI Taxonomy" id="76116"/>
    <lineage>
        <taxon>Bacteria</taxon>
        <taxon>Pseudomonadati</taxon>
        <taxon>Pseudomonadota</taxon>
        <taxon>Betaproteobacteria</taxon>
        <taxon>Rhodocyclales</taxon>
        <taxon>Rhodocyclaceae</taxon>
        <taxon>Aromatoleum</taxon>
    </lineage>
</organism>
<dbReference type="InterPro" id="IPR036280">
    <property type="entry name" value="Multihaem_cyt_sf"/>
</dbReference>
<keyword evidence="1 2" id="KW-0732">Signal</keyword>
<evidence type="ECO:0000256" key="1">
    <source>
        <dbReference type="ARBA" id="ARBA00022729"/>
    </source>
</evidence>
<reference evidence="4 5" key="1">
    <citation type="submission" date="2019-12" db="EMBL/GenBank/DDBJ databases">
        <title>Comparative genomics gives insights into the taxonomy of the Azoarcus-Aromatoleum group and reveals separate origins of nif in the plant-associated Azoarcus and non-plant-associated Aromatoleum sub-groups.</title>
        <authorList>
            <person name="Lafos M."/>
            <person name="Maluk M."/>
            <person name="Batista M."/>
            <person name="Junghare M."/>
            <person name="Carmona M."/>
            <person name="Faoro H."/>
            <person name="Cruz L.M."/>
            <person name="Battistoni F."/>
            <person name="De Souza E."/>
            <person name="Pedrosa F."/>
            <person name="Chen W.-M."/>
            <person name="Poole P.S."/>
            <person name="Dixon R.A."/>
            <person name="James E.K."/>
        </authorList>
    </citation>
    <scope>NUCLEOTIDE SEQUENCE [LARGE SCALE GENOMIC DNA]</scope>
    <source>
        <strain evidence="4 5">ToN1</strain>
    </source>
</reference>
<evidence type="ECO:0000313" key="4">
    <source>
        <dbReference type="EMBL" id="NMF90496.1"/>
    </source>
</evidence>
<proteinExistence type="predicted"/>
<dbReference type="Pfam" id="PF09699">
    <property type="entry name" value="Paired_CXXCH_1"/>
    <property type="match status" value="1"/>
</dbReference>
<dbReference type="PANTHER" id="PTHR35038:SF6">
    <property type="entry name" value="SURFACE LOCALIZED DECAHEME CYTOCHROME C LIPOPROTEIN"/>
    <property type="match status" value="1"/>
</dbReference>
<feature type="signal peptide" evidence="2">
    <location>
        <begin position="1"/>
        <end position="23"/>
    </location>
</feature>
<dbReference type="SUPFAM" id="SSF48695">
    <property type="entry name" value="Multiheme cytochromes"/>
    <property type="match status" value="1"/>
</dbReference>
<dbReference type="Proteomes" id="UP000652074">
    <property type="component" value="Unassembled WGS sequence"/>
</dbReference>
<evidence type="ECO:0000259" key="3">
    <source>
        <dbReference type="Pfam" id="PF09699"/>
    </source>
</evidence>
<name>A0ABX1MUY5_9RHOO</name>
<dbReference type="InterPro" id="IPR023119">
    <property type="entry name" value="Multihaem_cyt_PRC_cyt_su-like"/>
</dbReference>
<keyword evidence="5" id="KW-1185">Reference proteome</keyword>
<accession>A0ABX1MUY5</accession>
<dbReference type="RefSeq" id="WP_169207832.1">
    <property type="nucleotide sequence ID" value="NZ_CP059560.1"/>
</dbReference>
<dbReference type="PANTHER" id="PTHR35038">
    <property type="entry name" value="DISSIMILATORY SULFITE REDUCTASE SIRA"/>
    <property type="match status" value="1"/>
</dbReference>
<dbReference type="EMBL" id="WTVR01000043">
    <property type="protein sequence ID" value="NMF90496.1"/>
    <property type="molecule type" value="Genomic_DNA"/>
</dbReference>
<feature type="domain" description="Doubled CXXCH motif" evidence="3">
    <location>
        <begin position="264"/>
        <end position="301"/>
    </location>
</feature>